<dbReference type="InterPro" id="IPR029058">
    <property type="entry name" value="AB_hydrolase_fold"/>
</dbReference>
<evidence type="ECO:0000313" key="3">
    <source>
        <dbReference type="EMBL" id="MBD9721656.1"/>
    </source>
</evidence>
<accession>A0A927KYK4</accession>
<protein>
    <submittedName>
        <fullName evidence="3">Alpha/beta fold hydrolase</fullName>
    </submittedName>
</protein>
<dbReference type="SUPFAM" id="SSF53474">
    <property type="entry name" value="alpha/beta-Hydrolases"/>
    <property type="match status" value="1"/>
</dbReference>
<dbReference type="EMBL" id="JACYXT010000001">
    <property type="protein sequence ID" value="MBD9721656.1"/>
    <property type="molecule type" value="Genomic_DNA"/>
</dbReference>
<feature type="region of interest" description="Disordered" evidence="1">
    <location>
        <begin position="1"/>
        <end position="34"/>
    </location>
</feature>
<gene>
    <name evidence="3" type="ORF">IHE70_00060</name>
</gene>
<evidence type="ECO:0000259" key="2">
    <source>
        <dbReference type="Pfam" id="PF12697"/>
    </source>
</evidence>
<name>A0A927KYK4_9ACTN</name>
<proteinExistence type="predicted"/>
<feature type="compositionally biased region" description="Basic and acidic residues" evidence="1">
    <location>
        <begin position="1"/>
        <end position="14"/>
    </location>
</feature>
<feature type="domain" description="AB hydrolase-1" evidence="2">
    <location>
        <begin position="22"/>
        <end position="120"/>
    </location>
</feature>
<evidence type="ECO:0000256" key="1">
    <source>
        <dbReference type="SAM" id="MobiDB-lite"/>
    </source>
</evidence>
<dbReference type="Gene3D" id="3.40.50.1820">
    <property type="entry name" value="alpha/beta hydrolase"/>
    <property type="match status" value="1"/>
</dbReference>
<dbReference type="InterPro" id="IPR000073">
    <property type="entry name" value="AB_hydrolase_1"/>
</dbReference>
<dbReference type="GO" id="GO:0016787">
    <property type="term" value="F:hydrolase activity"/>
    <property type="evidence" value="ECO:0007669"/>
    <property type="project" value="UniProtKB-KW"/>
</dbReference>
<comment type="caution">
    <text evidence="3">The sequence shown here is derived from an EMBL/GenBank/DDBJ whole genome shotgun (WGS) entry which is preliminary data.</text>
</comment>
<dbReference type="Pfam" id="PF12697">
    <property type="entry name" value="Abhydrolase_6"/>
    <property type="match status" value="1"/>
</dbReference>
<organism evidence="3 4">
    <name type="scientific">Streptomyces caniscabiei</name>
    <dbReference type="NCBI Taxonomy" id="2746961"/>
    <lineage>
        <taxon>Bacteria</taxon>
        <taxon>Bacillati</taxon>
        <taxon>Actinomycetota</taxon>
        <taxon>Actinomycetes</taxon>
        <taxon>Kitasatosporales</taxon>
        <taxon>Streptomycetaceae</taxon>
        <taxon>Streptomyces</taxon>
    </lineage>
</organism>
<dbReference type="Proteomes" id="UP000661025">
    <property type="component" value="Unassembled WGS sequence"/>
</dbReference>
<sequence>MHQVSRDRAGERRRPPVRGGTDGPRPEGTVVGSSSGGVLALQLAVARPDLVSSFVLLDPVYEAALVPSPPAAAAIGRAILRWALRRNPQGAVRRYYRWATGYADGGNQFDAYPEEWQWAALTIVDAVGRKP</sequence>
<keyword evidence="3" id="KW-0378">Hydrolase</keyword>
<evidence type="ECO:0000313" key="4">
    <source>
        <dbReference type="Proteomes" id="UP000661025"/>
    </source>
</evidence>
<reference evidence="3" key="1">
    <citation type="submission" date="2020-09" db="EMBL/GenBank/DDBJ databases">
        <title>Streptomyces canutascabiei sp. nov., which causes potato common scab and is distributed across the world.</title>
        <authorList>
            <person name="Nguyen H.P."/>
            <person name="Weisberg A.J."/>
            <person name="Chang J.H."/>
            <person name="Clarke C.R."/>
        </authorList>
    </citation>
    <scope>NUCLEOTIDE SEQUENCE</scope>
    <source>
        <strain evidence="3">ID-01-6.2a</strain>
    </source>
</reference>
<dbReference type="AlphaFoldDB" id="A0A927KYK4"/>